<evidence type="ECO:0000256" key="1">
    <source>
        <dbReference type="SAM" id="MobiDB-lite"/>
    </source>
</evidence>
<feature type="region of interest" description="Disordered" evidence="1">
    <location>
        <begin position="1"/>
        <end position="119"/>
    </location>
</feature>
<sequence>MAHSSQVEDTEHEVTKAAVNGQRRPPHQPPICEDTASRQQSPSALQRHQDKYLLALFNDPEDKLRSSSSSQSKEELKERRTARQRNAARRKQKTLWKERPSEPTKPSSTYPGEDSCDYPPIKVDDPLLLPCLSPTPQWSLSVLEIQPAGHHHPRT</sequence>
<evidence type="ECO:0000313" key="3">
    <source>
        <dbReference type="Proteomes" id="UP000028990"/>
    </source>
</evidence>
<organism evidence="2 3">
    <name type="scientific">Fukomys damarensis</name>
    <name type="common">Damaraland mole rat</name>
    <name type="synonym">Cryptomys damarensis</name>
    <dbReference type="NCBI Taxonomy" id="885580"/>
    <lineage>
        <taxon>Eukaryota</taxon>
        <taxon>Metazoa</taxon>
        <taxon>Chordata</taxon>
        <taxon>Craniata</taxon>
        <taxon>Vertebrata</taxon>
        <taxon>Euteleostomi</taxon>
        <taxon>Mammalia</taxon>
        <taxon>Eutheria</taxon>
        <taxon>Euarchontoglires</taxon>
        <taxon>Glires</taxon>
        <taxon>Rodentia</taxon>
        <taxon>Hystricomorpha</taxon>
        <taxon>Bathyergidae</taxon>
        <taxon>Fukomys</taxon>
    </lineage>
</organism>
<dbReference type="AlphaFoldDB" id="A0A091D539"/>
<dbReference type="EMBL" id="KN123229">
    <property type="protein sequence ID" value="KFO26152.1"/>
    <property type="molecule type" value="Genomic_DNA"/>
</dbReference>
<feature type="compositionally biased region" description="Basic residues" evidence="1">
    <location>
        <begin position="82"/>
        <end position="94"/>
    </location>
</feature>
<dbReference type="Proteomes" id="UP000028990">
    <property type="component" value="Unassembled WGS sequence"/>
</dbReference>
<name>A0A091D539_FUKDA</name>
<reference evidence="2 3" key="1">
    <citation type="submission" date="2013-11" db="EMBL/GenBank/DDBJ databases">
        <title>The Damaraland mole rat (Fukomys damarensis) genome and evolution of African mole rats.</title>
        <authorList>
            <person name="Gladyshev V.N."/>
            <person name="Fang X."/>
        </authorList>
    </citation>
    <scope>NUCLEOTIDE SEQUENCE [LARGE SCALE GENOMIC DNA]</scope>
    <source>
        <tissue evidence="2">Liver</tissue>
    </source>
</reference>
<feature type="compositionally biased region" description="Basic and acidic residues" evidence="1">
    <location>
        <begin position="72"/>
        <end position="81"/>
    </location>
</feature>
<keyword evidence="3" id="KW-1185">Reference proteome</keyword>
<protein>
    <submittedName>
        <fullName evidence="2">DDB1-and CUL4-associated factor 5</fullName>
    </submittedName>
</protein>
<proteinExistence type="predicted"/>
<gene>
    <name evidence="2" type="ORF">H920_12457</name>
</gene>
<evidence type="ECO:0000313" key="2">
    <source>
        <dbReference type="EMBL" id="KFO26152.1"/>
    </source>
</evidence>
<accession>A0A091D539</accession>
<feature type="compositionally biased region" description="Polar residues" evidence="1">
    <location>
        <begin position="37"/>
        <end position="46"/>
    </location>
</feature>